<sequence length="136" mass="14596">MVIAKGQKSGTLYLADSSQKRLQKGSGYRKKQEDEIGEDAKPLTISDKLIKGKHVIDVEVNVADQSEPVPEGEAAGLLLMVYEEELLRVEAEIQAKTVLASKLKAKINALRTRFSPTVNASSNTPEPGTGTSASSV</sequence>
<evidence type="ECO:0000313" key="2">
    <source>
        <dbReference type="EMBL" id="GAA0138678.1"/>
    </source>
</evidence>
<name>A0AAV3NLM5_LITER</name>
<feature type="compositionally biased region" description="Basic and acidic residues" evidence="1">
    <location>
        <begin position="30"/>
        <end position="39"/>
    </location>
</feature>
<evidence type="ECO:0000313" key="3">
    <source>
        <dbReference type="Proteomes" id="UP001454036"/>
    </source>
</evidence>
<dbReference type="AlphaFoldDB" id="A0AAV3NLM5"/>
<protein>
    <submittedName>
        <fullName evidence="2">Uncharacterized protein</fullName>
    </submittedName>
</protein>
<accession>A0AAV3NLM5</accession>
<feature type="region of interest" description="Disordered" evidence="1">
    <location>
        <begin position="114"/>
        <end position="136"/>
    </location>
</feature>
<comment type="caution">
    <text evidence="2">The sequence shown here is derived from an EMBL/GenBank/DDBJ whole genome shotgun (WGS) entry which is preliminary data.</text>
</comment>
<proteinExistence type="predicted"/>
<organism evidence="2 3">
    <name type="scientific">Lithospermum erythrorhizon</name>
    <name type="common">Purple gromwell</name>
    <name type="synonym">Lithospermum officinale var. erythrorhizon</name>
    <dbReference type="NCBI Taxonomy" id="34254"/>
    <lineage>
        <taxon>Eukaryota</taxon>
        <taxon>Viridiplantae</taxon>
        <taxon>Streptophyta</taxon>
        <taxon>Embryophyta</taxon>
        <taxon>Tracheophyta</taxon>
        <taxon>Spermatophyta</taxon>
        <taxon>Magnoliopsida</taxon>
        <taxon>eudicotyledons</taxon>
        <taxon>Gunneridae</taxon>
        <taxon>Pentapetalae</taxon>
        <taxon>asterids</taxon>
        <taxon>lamiids</taxon>
        <taxon>Boraginales</taxon>
        <taxon>Boraginaceae</taxon>
        <taxon>Boraginoideae</taxon>
        <taxon>Lithospermeae</taxon>
        <taxon>Lithospermum</taxon>
    </lineage>
</organism>
<gene>
    <name evidence="2" type="ORF">LIER_00377</name>
</gene>
<reference evidence="2 3" key="1">
    <citation type="submission" date="2024-01" db="EMBL/GenBank/DDBJ databases">
        <title>The complete chloroplast genome sequence of Lithospermum erythrorhizon: insights into the phylogenetic relationship among Boraginaceae species and the maternal lineages of purple gromwells.</title>
        <authorList>
            <person name="Okada T."/>
            <person name="Watanabe K."/>
        </authorList>
    </citation>
    <scope>NUCLEOTIDE SEQUENCE [LARGE SCALE GENOMIC DNA]</scope>
</reference>
<dbReference type="Proteomes" id="UP001454036">
    <property type="component" value="Unassembled WGS sequence"/>
</dbReference>
<dbReference type="EMBL" id="BAABME010000030">
    <property type="protein sequence ID" value="GAA0138678.1"/>
    <property type="molecule type" value="Genomic_DNA"/>
</dbReference>
<keyword evidence="3" id="KW-1185">Reference proteome</keyword>
<evidence type="ECO:0000256" key="1">
    <source>
        <dbReference type="SAM" id="MobiDB-lite"/>
    </source>
</evidence>
<feature type="region of interest" description="Disordered" evidence="1">
    <location>
        <begin position="16"/>
        <end position="39"/>
    </location>
</feature>